<feature type="transmembrane region" description="Helical" evidence="2">
    <location>
        <begin position="33"/>
        <end position="54"/>
    </location>
</feature>
<dbReference type="EMBL" id="BAAABW010000043">
    <property type="protein sequence ID" value="GAA0381775.1"/>
    <property type="molecule type" value="Genomic_DNA"/>
</dbReference>
<keyword evidence="4" id="KW-1185">Reference proteome</keyword>
<evidence type="ECO:0000256" key="1">
    <source>
        <dbReference type="SAM" id="MobiDB-lite"/>
    </source>
</evidence>
<feature type="compositionally biased region" description="Basic and acidic residues" evidence="1">
    <location>
        <begin position="214"/>
        <end position="225"/>
    </location>
</feature>
<feature type="transmembrane region" description="Helical" evidence="2">
    <location>
        <begin position="171"/>
        <end position="192"/>
    </location>
</feature>
<comment type="caution">
    <text evidence="3">The sequence shown here is derived from an EMBL/GenBank/DDBJ whole genome shotgun (WGS) entry which is preliminary data.</text>
</comment>
<organism evidence="3 4">
    <name type="scientific">Streptomyces blastmyceticus</name>
    <dbReference type="NCBI Taxonomy" id="68180"/>
    <lineage>
        <taxon>Bacteria</taxon>
        <taxon>Bacillati</taxon>
        <taxon>Actinomycetota</taxon>
        <taxon>Actinomycetes</taxon>
        <taxon>Kitasatosporales</taxon>
        <taxon>Streptomycetaceae</taxon>
        <taxon>Streptomyces</taxon>
    </lineage>
</organism>
<reference evidence="3 4" key="1">
    <citation type="journal article" date="2019" name="Int. J. Syst. Evol. Microbiol.">
        <title>The Global Catalogue of Microorganisms (GCM) 10K type strain sequencing project: providing services to taxonomists for standard genome sequencing and annotation.</title>
        <authorList>
            <consortium name="The Broad Institute Genomics Platform"/>
            <consortium name="The Broad Institute Genome Sequencing Center for Infectious Disease"/>
            <person name="Wu L."/>
            <person name="Ma J."/>
        </authorList>
    </citation>
    <scope>NUCLEOTIDE SEQUENCE [LARGE SCALE GENOMIC DNA]</scope>
    <source>
        <strain evidence="3 4">JCM 4565</strain>
    </source>
</reference>
<proteinExistence type="predicted"/>
<name>A0ABN0Y3J2_9ACTN</name>
<feature type="transmembrane region" description="Helical" evidence="2">
    <location>
        <begin position="91"/>
        <end position="112"/>
    </location>
</feature>
<keyword evidence="2" id="KW-0812">Transmembrane</keyword>
<feature type="transmembrane region" description="Helical" evidence="2">
    <location>
        <begin position="61"/>
        <end position="79"/>
    </location>
</feature>
<evidence type="ECO:0000313" key="3">
    <source>
        <dbReference type="EMBL" id="GAA0381775.1"/>
    </source>
</evidence>
<evidence type="ECO:0000256" key="2">
    <source>
        <dbReference type="SAM" id="Phobius"/>
    </source>
</evidence>
<protein>
    <recommendedName>
        <fullName evidence="5">Intracellular septation protein A</fullName>
    </recommendedName>
</protein>
<sequence>MESHSRRALLVPLAVNIVLPLAVYYILRAQGAAQWQALLLSSVVPAAHALGTAVLRRRLEFFDLFVVGLLAVSAATSLISGNPRVLLLKDAALPALLGLWILATLLAARPFAFRFGERLRTGAALEDAERAWHEMPEYRSALRGLTTLWGCVQLLDAALSTVLALTLPVDVVPLVGRIQSFTLLGLVIVATVRRSRRFRAQHGRSLFGTAGPGNREHLEEAPSRV</sequence>
<feature type="transmembrane region" description="Helical" evidence="2">
    <location>
        <begin position="7"/>
        <end position="27"/>
    </location>
</feature>
<keyword evidence="2" id="KW-1133">Transmembrane helix</keyword>
<evidence type="ECO:0008006" key="5">
    <source>
        <dbReference type="Google" id="ProtNLM"/>
    </source>
</evidence>
<feature type="region of interest" description="Disordered" evidence="1">
    <location>
        <begin position="206"/>
        <end position="225"/>
    </location>
</feature>
<evidence type="ECO:0000313" key="4">
    <source>
        <dbReference type="Proteomes" id="UP001500063"/>
    </source>
</evidence>
<keyword evidence="2" id="KW-0472">Membrane</keyword>
<feature type="transmembrane region" description="Helical" evidence="2">
    <location>
        <begin position="145"/>
        <end position="165"/>
    </location>
</feature>
<accession>A0ABN0Y3J2</accession>
<dbReference type="Proteomes" id="UP001500063">
    <property type="component" value="Unassembled WGS sequence"/>
</dbReference>
<dbReference type="NCBIfam" id="NF041646">
    <property type="entry name" value="VC0807_fam"/>
    <property type="match status" value="1"/>
</dbReference>
<dbReference type="RefSeq" id="WP_301888951.1">
    <property type="nucleotide sequence ID" value="NZ_BAAABW010000043.1"/>
</dbReference>
<gene>
    <name evidence="3" type="ORF">GCM10010319_70290</name>
</gene>